<accession>A0A937D3E6</accession>
<dbReference type="InterPro" id="IPR049625">
    <property type="entry name" value="Glyco_transf_61_cat"/>
</dbReference>
<dbReference type="AlphaFoldDB" id="A0A937D3E6"/>
<evidence type="ECO:0000259" key="1">
    <source>
        <dbReference type="Pfam" id="PF04577"/>
    </source>
</evidence>
<name>A0A937D3E6_9HYPH</name>
<dbReference type="EMBL" id="JAEQMY010000038">
    <property type="protein sequence ID" value="MBL0406320.1"/>
    <property type="molecule type" value="Genomic_DNA"/>
</dbReference>
<dbReference type="Pfam" id="PF04577">
    <property type="entry name" value="Glyco_transf_61"/>
    <property type="match status" value="1"/>
</dbReference>
<organism evidence="2 3">
    <name type="scientific">Microvirga aerilata</name>
    <dbReference type="NCBI Taxonomy" id="670292"/>
    <lineage>
        <taxon>Bacteria</taxon>
        <taxon>Pseudomonadati</taxon>
        <taxon>Pseudomonadota</taxon>
        <taxon>Alphaproteobacteria</taxon>
        <taxon>Hyphomicrobiales</taxon>
        <taxon>Methylobacteriaceae</taxon>
        <taxon>Microvirga</taxon>
    </lineage>
</organism>
<dbReference type="Proteomes" id="UP000605848">
    <property type="component" value="Unassembled WGS sequence"/>
</dbReference>
<dbReference type="GO" id="GO:0016757">
    <property type="term" value="F:glycosyltransferase activity"/>
    <property type="evidence" value="ECO:0007669"/>
    <property type="project" value="InterPro"/>
</dbReference>
<dbReference type="RefSeq" id="WP_202063189.1">
    <property type="nucleotide sequence ID" value="NZ_JAEQMY010000038.1"/>
</dbReference>
<proteinExistence type="predicted"/>
<sequence>MSSLELIRTIEAGAPSCPPGPLLEVDGLPPEIIRLHAAEGSVADIALYHAKNFQYGGAGLLMVDGELFVDPAFNPDYLASSCKRQVQAGNPIWTRGMFGSVNTLRIAGPVYAPLHPNMVYGHFLLEMLSKLMIIRSLYNEGMRHPIAVSKANPQWVTAFLHLVIPDANLIYFDPDTTVIKADAFLLITRVDRDAHLHPSLAERFRMIAGLAGSSSDAGDKIYLSRAKLSKNLSWHWIEDEAKIERLFAERGFRVIYPEKLSIVEQIKLFKRTNILAGEFSSAMHNALFMPKGSRVFCLNWINVYQSRIAALKQQAVCFVPDRDGAFHDWRSHGSQGIAMHFDPTRVGRELDKFIEEFSVNTAA</sequence>
<reference evidence="2" key="1">
    <citation type="submission" date="2021-01" db="EMBL/GenBank/DDBJ databases">
        <title>Microvirga sp.</title>
        <authorList>
            <person name="Kim M.K."/>
        </authorList>
    </citation>
    <scope>NUCLEOTIDE SEQUENCE</scope>
    <source>
        <strain evidence="2">5420S-16</strain>
    </source>
</reference>
<feature type="domain" description="Glycosyltransferase 61 catalytic" evidence="1">
    <location>
        <begin position="120"/>
        <end position="295"/>
    </location>
</feature>
<gene>
    <name evidence="2" type="ORF">JKG68_20380</name>
</gene>
<evidence type="ECO:0000313" key="2">
    <source>
        <dbReference type="EMBL" id="MBL0406320.1"/>
    </source>
</evidence>
<protein>
    <submittedName>
        <fullName evidence="2">DUF563 domain-containing protein</fullName>
    </submittedName>
</protein>
<keyword evidence="3" id="KW-1185">Reference proteome</keyword>
<comment type="caution">
    <text evidence="2">The sequence shown here is derived from an EMBL/GenBank/DDBJ whole genome shotgun (WGS) entry which is preliminary data.</text>
</comment>
<evidence type="ECO:0000313" key="3">
    <source>
        <dbReference type="Proteomes" id="UP000605848"/>
    </source>
</evidence>